<dbReference type="RefSeq" id="WP_249830245.1">
    <property type="nucleotide sequence ID" value="NZ_JAMGBE010000001.1"/>
</dbReference>
<keyword evidence="3" id="KW-1185">Reference proteome</keyword>
<keyword evidence="2" id="KW-0560">Oxidoreductase</keyword>
<evidence type="ECO:0000313" key="3">
    <source>
        <dbReference type="Proteomes" id="UP001165342"/>
    </source>
</evidence>
<evidence type="ECO:0000313" key="2">
    <source>
        <dbReference type="EMBL" id="MCL6728742.1"/>
    </source>
</evidence>
<dbReference type="Proteomes" id="UP001165342">
    <property type="component" value="Unassembled WGS sequence"/>
</dbReference>
<dbReference type="EMBL" id="JAMGBE010000001">
    <property type="protein sequence ID" value="MCL6728742.1"/>
    <property type="molecule type" value="Genomic_DNA"/>
</dbReference>
<evidence type="ECO:0000259" key="1">
    <source>
        <dbReference type="Pfam" id="PF03992"/>
    </source>
</evidence>
<reference evidence="2" key="1">
    <citation type="submission" date="2022-05" db="EMBL/GenBank/DDBJ databases">
        <authorList>
            <person name="Jo J.-H."/>
            <person name="Im W.-T."/>
        </authorList>
    </citation>
    <scope>NUCLEOTIDE SEQUENCE</scope>
    <source>
        <strain evidence="2">SE220</strain>
    </source>
</reference>
<dbReference type="Pfam" id="PF03992">
    <property type="entry name" value="ABM"/>
    <property type="match status" value="1"/>
</dbReference>
<feature type="domain" description="ABM" evidence="1">
    <location>
        <begin position="5"/>
        <end position="71"/>
    </location>
</feature>
<keyword evidence="2" id="KW-0503">Monooxygenase</keyword>
<protein>
    <submittedName>
        <fullName evidence="2">Antibiotic biosynthesis monooxygenase</fullName>
    </submittedName>
</protein>
<dbReference type="Gene3D" id="3.30.70.100">
    <property type="match status" value="1"/>
</dbReference>
<comment type="caution">
    <text evidence="2">The sequence shown here is derived from an EMBL/GenBank/DDBJ whole genome shotgun (WGS) entry which is preliminary data.</text>
</comment>
<name>A0ABT0RYV6_9SPHN</name>
<sequence length="100" mass="11789">MTHVRVWKFRPPDGREDEFAAAYGAESVWAALFRRADGYYGTRLLRPEGEGGWWMTLDHWRSEADFDAFQRQFGDEYRKLDRELEGLSGDEEFVGTFEED</sequence>
<organism evidence="2 3">
    <name type="scientific">Sphingomonas hankyongi</name>
    <dbReference type="NCBI Taxonomy" id="2908209"/>
    <lineage>
        <taxon>Bacteria</taxon>
        <taxon>Pseudomonadati</taxon>
        <taxon>Pseudomonadota</taxon>
        <taxon>Alphaproteobacteria</taxon>
        <taxon>Sphingomonadales</taxon>
        <taxon>Sphingomonadaceae</taxon>
        <taxon>Sphingomonas</taxon>
    </lineage>
</organism>
<gene>
    <name evidence="2" type="ORF">LZ538_01565</name>
</gene>
<dbReference type="InterPro" id="IPR007138">
    <property type="entry name" value="ABM_dom"/>
</dbReference>
<dbReference type="InterPro" id="IPR011008">
    <property type="entry name" value="Dimeric_a/b-barrel"/>
</dbReference>
<dbReference type="SUPFAM" id="SSF54909">
    <property type="entry name" value="Dimeric alpha+beta barrel"/>
    <property type="match status" value="1"/>
</dbReference>
<proteinExistence type="predicted"/>
<dbReference type="GO" id="GO:0004497">
    <property type="term" value="F:monooxygenase activity"/>
    <property type="evidence" value="ECO:0007669"/>
    <property type="project" value="UniProtKB-KW"/>
</dbReference>
<accession>A0ABT0RYV6</accession>